<organism evidence="3">
    <name type="scientific">Tanacetum cinerariifolium</name>
    <name type="common">Dalmatian daisy</name>
    <name type="synonym">Chrysanthemum cinerariifolium</name>
    <dbReference type="NCBI Taxonomy" id="118510"/>
    <lineage>
        <taxon>Eukaryota</taxon>
        <taxon>Viridiplantae</taxon>
        <taxon>Streptophyta</taxon>
        <taxon>Embryophyta</taxon>
        <taxon>Tracheophyta</taxon>
        <taxon>Spermatophyta</taxon>
        <taxon>Magnoliopsida</taxon>
        <taxon>eudicotyledons</taxon>
        <taxon>Gunneridae</taxon>
        <taxon>Pentapetalae</taxon>
        <taxon>asterids</taxon>
        <taxon>campanulids</taxon>
        <taxon>Asterales</taxon>
        <taxon>Asteraceae</taxon>
        <taxon>Asteroideae</taxon>
        <taxon>Anthemideae</taxon>
        <taxon>Anthemidinae</taxon>
        <taxon>Tanacetum</taxon>
    </lineage>
</organism>
<evidence type="ECO:0000256" key="1">
    <source>
        <dbReference type="SAM" id="Coils"/>
    </source>
</evidence>
<protein>
    <submittedName>
        <fullName evidence="3">Ribonuclease H-like domain-containing protein</fullName>
    </submittedName>
</protein>
<accession>A0A699HEU3</accession>
<evidence type="ECO:0000256" key="2">
    <source>
        <dbReference type="SAM" id="MobiDB-lite"/>
    </source>
</evidence>
<name>A0A699HEU3_TANCI</name>
<comment type="caution">
    <text evidence="3">The sequence shown here is derived from an EMBL/GenBank/DDBJ whole genome shotgun (WGS) entry which is preliminary data.</text>
</comment>
<feature type="compositionally biased region" description="Polar residues" evidence="2">
    <location>
        <begin position="380"/>
        <end position="392"/>
    </location>
</feature>
<dbReference type="EMBL" id="BKCJ010152636">
    <property type="protein sequence ID" value="GEY11102.1"/>
    <property type="molecule type" value="Genomic_DNA"/>
</dbReference>
<feature type="region of interest" description="Disordered" evidence="2">
    <location>
        <begin position="380"/>
        <end position="401"/>
    </location>
</feature>
<gene>
    <name evidence="3" type="ORF">Tci_383076</name>
</gene>
<reference evidence="3" key="1">
    <citation type="journal article" date="2019" name="Sci. Rep.">
        <title>Draft genome of Tanacetum cinerariifolium, the natural source of mosquito coil.</title>
        <authorList>
            <person name="Yamashiro T."/>
            <person name="Shiraishi A."/>
            <person name="Satake H."/>
            <person name="Nakayama K."/>
        </authorList>
    </citation>
    <scope>NUCLEOTIDE SEQUENCE</scope>
</reference>
<proteinExistence type="predicted"/>
<feature type="coiled-coil region" evidence="1">
    <location>
        <begin position="281"/>
        <end position="343"/>
    </location>
</feature>
<sequence length="401" mass="45184">MSTQQEIYAAGSENRPPMLNKDNYIPWSSCIIRYAKSRPDSKIIVDSIENGPYVKRMIATPGEPDLPVPMTSLEDINDPTEAMNAALILFAKAFQLTAPTNNNQRTSSNPRNHQIVCWTSGIESSRVQRMVEWWDSSCSEHIQNAGVQNGGNQNGLVVVPRIANQNGTRNIVATSAEGIQLQKKEFDFMVDVDDLDEIQDGSAEVQLNDNCYDNKIFNMFTQEEQYMDLLEPIFEPQLVPQNDNHVTFVAPSMVQSGGTVDTSSTPNEETRAHQETVYRNLVDQVAQVKRLQAQLRDLKGKSSDTPSASNTLVPLNQKLESEIVELEFQVVNYEREISHLKTTYKNLFDSITSNWAHVKLYNLIYENAKLRVRLFENTSESMNNTSGTSVTPQVDKPKLMT</sequence>
<evidence type="ECO:0000313" key="3">
    <source>
        <dbReference type="EMBL" id="GEY11102.1"/>
    </source>
</evidence>
<dbReference type="AlphaFoldDB" id="A0A699HEU3"/>
<keyword evidence="1" id="KW-0175">Coiled coil</keyword>